<evidence type="ECO:0000313" key="1">
    <source>
        <dbReference type="EMBL" id="PSR34926.1"/>
    </source>
</evidence>
<evidence type="ECO:0008006" key="3">
    <source>
        <dbReference type="Google" id="ProtNLM"/>
    </source>
</evidence>
<comment type="caution">
    <text evidence="1">The sequence shown here is derived from an EMBL/GenBank/DDBJ whole genome shotgun (WGS) entry which is preliminary data.</text>
</comment>
<reference evidence="1 2" key="1">
    <citation type="journal article" date="2014" name="BMC Genomics">
        <title>Comparison of environmental and isolate Sulfobacillus genomes reveals diverse carbon, sulfur, nitrogen, and hydrogen metabolisms.</title>
        <authorList>
            <person name="Justice N.B."/>
            <person name="Norman A."/>
            <person name="Brown C.T."/>
            <person name="Singh A."/>
            <person name="Thomas B.C."/>
            <person name="Banfield J.F."/>
        </authorList>
    </citation>
    <scope>NUCLEOTIDE SEQUENCE [LARGE SCALE GENOMIC DNA]</scope>
    <source>
        <strain evidence="1">AMDSBA4</strain>
    </source>
</reference>
<proteinExistence type="predicted"/>
<protein>
    <recommendedName>
        <fullName evidence="3">DUF2508 domain-containing protein</fullName>
    </recommendedName>
</protein>
<accession>A0A2T2XKA2</accession>
<evidence type="ECO:0000313" key="2">
    <source>
        <dbReference type="Proteomes" id="UP000242972"/>
    </source>
</evidence>
<name>A0A2T2XKA2_9FIRM</name>
<dbReference type="Proteomes" id="UP000242972">
    <property type="component" value="Unassembled WGS sequence"/>
</dbReference>
<gene>
    <name evidence="1" type="ORF">C7B46_03160</name>
</gene>
<organism evidence="1 2">
    <name type="scientific">Sulfobacillus benefaciens</name>
    <dbReference type="NCBI Taxonomy" id="453960"/>
    <lineage>
        <taxon>Bacteria</taxon>
        <taxon>Bacillati</taxon>
        <taxon>Bacillota</taxon>
        <taxon>Clostridia</taxon>
        <taxon>Eubacteriales</taxon>
        <taxon>Clostridiales Family XVII. Incertae Sedis</taxon>
        <taxon>Sulfobacillus</taxon>
    </lineage>
</organism>
<dbReference type="EMBL" id="PXYW01000005">
    <property type="protein sequence ID" value="PSR34926.1"/>
    <property type="molecule type" value="Genomic_DNA"/>
</dbReference>
<sequence length="83" mass="9556">MEYKEALRQAIREWQNAEAAFLQSDPEYCDYHIYQLHAAEEKVRLILRQARAAFGLSSGIESSLPFRWQRALQEPQTGDTGAV</sequence>
<dbReference type="AlphaFoldDB" id="A0A2T2XKA2"/>